<feature type="chain" id="PRO_5035179573" evidence="1">
    <location>
        <begin position="20"/>
        <end position="95"/>
    </location>
</feature>
<reference evidence="2" key="1">
    <citation type="submission" date="2021-06" db="EMBL/GenBank/DDBJ databases">
        <authorList>
            <person name="Hodson N. C."/>
            <person name="Mongue J. A."/>
            <person name="Jaron S. K."/>
        </authorList>
    </citation>
    <scope>NUCLEOTIDE SEQUENCE</scope>
</reference>
<protein>
    <submittedName>
        <fullName evidence="2">Uncharacterized protein</fullName>
    </submittedName>
</protein>
<name>A0A8J2NR75_9HEXA</name>
<proteinExistence type="predicted"/>
<keyword evidence="1" id="KW-0732">Signal</keyword>
<dbReference type="Proteomes" id="UP000708208">
    <property type="component" value="Unassembled WGS sequence"/>
</dbReference>
<gene>
    <name evidence="2" type="ORF">AFUS01_LOCUS864</name>
</gene>
<evidence type="ECO:0000313" key="3">
    <source>
        <dbReference type="Proteomes" id="UP000708208"/>
    </source>
</evidence>
<feature type="signal peptide" evidence="1">
    <location>
        <begin position="1"/>
        <end position="19"/>
    </location>
</feature>
<dbReference type="AlphaFoldDB" id="A0A8J2NR75"/>
<accession>A0A8J2NR75</accession>
<evidence type="ECO:0000313" key="2">
    <source>
        <dbReference type="EMBL" id="CAG7654092.1"/>
    </source>
</evidence>
<evidence type="ECO:0000256" key="1">
    <source>
        <dbReference type="SAM" id="SignalP"/>
    </source>
</evidence>
<organism evidence="2 3">
    <name type="scientific">Allacma fusca</name>
    <dbReference type="NCBI Taxonomy" id="39272"/>
    <lineage>
        <taxon>Eukaryota</taxon>
        <taxon>Metazoa</taxon>
        <taxon>Ecdysozoa</taxon>
        <taxon>Arthropoda</taxon>
        <taxon>Hexapoda</taxon>
        <taxon>Collembola</taxon>
        <taxon>Symphypleona</taxon>
        <taxon>Sminthuridae</taxon>
        <taxon>Allacma</taxon>
    </lineage>
</organism>
<sequence>MKIFLIFVLVLAAVWVNSASPVAGKERAVDAREVKITEDVKRHVDNRDVKEVDKRGAKKIDLRSRETRSWWNPFTWFGSGDSKEAEAPAAAAAPK</sequence>
<dbReference type="EMBL" id="CAJVCH010004590">
    <property type="protein sequence ID" value="CAG7654092.1"/>
    <property type="molecule type" value="Genomic_DNA"/>
</dbReference>
<comment type="caution">
    <text evidence="2">The sequence shown here is derived from an EMBL/GenBank/DDBJ whole genome shotgun (WGS) entry which is preliminary data.</text>
</comment>
<keyword evidence="3" id="KW-1185">Reference proteome</keyword>